<name>A0A5B6VB85_9ROSI</name>
<evidence type="ECO:0000259" key="1">
    <source>
        <dbReference type="Pfam" id="PF17921"/>
    </source>
</evidence>
<evidence type="ECO:0000313" key="3">
    <source>
        <dbReference type="EMBL" id="KAA3466324.1"/>
    </source>
</evidence>
<accession>A0A5B6VB85</accession>
<dbReference type="InterPro" id="IPR041588">
    <property type="entry name" value="Integrase_H2C2"/>
</dbReference>
<evidence type="ECO:0000259" key="2">
    <source>
        <dbReference type="Pfam" id="PF24626"/>
    </source>
</evidence>
<gene>
    <name evidence="3" type="ORF">EPI10_001423</name>
</gene>
<dbReference type="OrthoDB" id="1938712at2759"/>
<dbReference type="InterPro" id="IPR012337">
    <property type="entry name" value="RNaseH-like_sf"/>
</dbReference>
<reference evidence="3" key="1">
    <citation type="submission" date="2019-08" db="EMBL/GenBank/DDBJ databases">
        <authorList>
            <person name="Liu F."/>
        </authorList>
    </citation>
    <scope>NUCLEOTIDE SEQUENCE [LARGE SCALE GENOMIC DNA]</scope>
    <source>
        <strain evidence="3">PA1801</strain>
        <tissue evidence="3">Leaf</tissue>
    </source>
</reference>
<proteinExistence type="predicted"/>
<protein>
    <submittedName>
        <fullName evidence="3">DNA/RNA polymerases superfamily protein</fullName>
    </submittedName>
</protein>
<dbReference type="Gene3D" id="1.10.340.70">
    <property type="match status" value="1"/>
</dbReference>
<dbReference type="PANTHER" id="PTHR45835:SF99">
    <property type="entry name" value="CHROMO DOMAIN-CONTAINING PROTEIN-RELATED"/>
    <property type="match status" value="1"/>
</dbReference>
<dbReference type="Pfam" id="PF24626">
    <property type="entry name" value="SH3_Tf2-1"/>
    <property type="match status" value="1"/>
</dbReference>
<dbReference type="SUPFAM" id="SSF53098">
    <property type="entry name" value="Ribonuclease H-like"/>
    <property type="match status" value="1"/>
</dbReference>
<dbReference type="Proteomes" id="UP000325315">
    <property type="component" value="Unassembled WGS sequence"/>
</dbReference>
<sequence>MTQKDFNLRQRRWLELLKDYELVIDYHPGKANVVPDALSRKSLFALCAMNAQLDLSDDSSVICDLNSDSEFKVVDDCLRFQDLICVPRNFELLQLILNEAHNSRLSIHPGSTKIYRDLKQHYWWFGMKRDISNFVSKCLVCHQVPSGLLQLILIPEWKWDRVTMDFVFGFPQTPRKKDTIWVVVDQLTKSTHFIPRSHIHITFLEETTRSIRHETAFQYSFSSATDGQSERIIQILEDMLRCCILEFNDTWEQYLLLIEFARASKWHHMKLCTDTKLRENKIHGVDLIKDTEHKAKVIRDCLKIASDHQKSYADLKRKDIEFEIDDKKVLRFERKGKLSPRFIGPYEIIERIGPVSYRLLLPSELEKIHNVFHVSMLRRYRPDPSHVIAPSEIEI</sequence>
<dbReference type="InterPro" id="IPR056924">
    <property type="entry name" value="SH3_Tf2-1"/>
</dbReference>
<dbReference type="PANTHER" id="PTHR45835">
    <property type="entry name" value="YALI0A06105P"/>
    <property type="match status" value="1"/>
</dbReference>
<organism evidence="3 4">
    <name type="scientific">Gossypium australe</name>
    <dbReference type="NCBI Taxonomy" id="47621"/>
    <lineage>
        <taxon>Eukaryota</taxon>
        <taxon>Viridiplantae</taxon>
        <taxon>Streptophyta</taxon>
        <taxon>Embryophyta</taxon>
        <taxon>Tracheophyta</taxon>
        <taxon>Spermatophyta</taxon>
        <taxon>Magnoliopsida</taxon>
        <taxon>eudicotyledons</taxon>
        <taxon>Gunneridae</taxon>
        <taxon>Pentapetalae</taxon>
        <taxon>rosids</taxon>
        <taxon>malvids</taxon>
        <taxon>Malvales</taxon>
        <taxon>Malvaceae</taxon>
        <taxon>Malvoideae</taxon>
        <taxon>Gossypium</taxon>
    </lineage>
</organism>
<feature type="domain" description="Integrase zinc-binding" evidence="1">
    <location>
        <begin position="92"/>
        <end position="143"/>
    </location>
</feature>
<feature type="domain" description="Tf2-1-like SH3-like" evidence="2">
    <location>
        <begin position="328"/>
        <end position="381"/>
    </location>
</feature>
<dbReference type="EMBL" id="SMMG02000007">
    <property type="protein sequence ID" value="KAA3466324.1"/>
    <property type="molecule type" value="Genomic_DNA"/>
</dbReference>
<keyword evidence="4" id="KW-1185">Reference proteome</keyword>
<dbReference type="Pfam" id="PF17921">
    <property type="entry name" value="Integrase_H2C2"/>
    <property type="match status" value="1"/>
</dbReference>
<evidence type="ECO:0000313" key="4">
    <source>
        <dbReference type="Proteomes" id="UP000325315"/>
    </source>
</evidence>
<dbReference type="AlphaFoldDB" id="A0A5B6VB85"/>
<comment type="caution">
    <text evidence="3">The sequence shown here is derived from an EMBL/GenBank/DDBJ whole genome shotgun (WGS) entry which is preliminary data.</text>
</comment>